<evidence type="ECO:0000256" key="1">
    <source>
        <dbReference type="SAM" id="Phobius"/>
    </source>
</evidence>
<gene>
    <name evidence="2" type="ORF">L5515_003850</name>
</gene>
<evidence type="ECO:0000313" key="3">
    <source>
        <dbReference type="Proteomes" id="UP000829354"/>
    </source>
</evidence>
<proteinExistence type="predicted"/>
<feature type="transmembrane region" description="Helical" evidence="1">
    <location>
        <begin position="49"/>
        <end position="69"/>
    </location>
</feature>
<dbReference type="PANTHER" id="PTHR39380">
    <property type="entry name" value="FIP (FUNGUS-INDUCED PROTEIN) RELATED-RELATED-RELATED"/>
    <property type="match status" value="1"/>
</dbReference>
<dbReference type="Pfam" id="PF10917">
    <property type="entry name" value="Fungus-induced"/>
    <property type="match status" value="1"/>
</dbReference>
<dbReference type="PANTHER" id="PTHR39380:SF1">
    <property type="entry name" value="FIP (FUNGUS-INDUCED PROTEIN) RELATED-RELATED"/>
    <property type="match status" value="1"/>
</dbReference>
<dbReference type="EMBL" id="CP092622">
    <property type="protein sequence ID" value="UMM22849.1"/>
    <property type="molecule type" value="Genomic_DNA"/>
</dbReference>
<keyword evidence="1" id="KW-0812">Transmembrane</keyword>
<accession>A0AAE9EFX1</accession>
<protein>
    <recommendedName>
        <fullName evidence="4">Transmembrane protein</fullName>
    </recommendedName>
</protein>
<dbReference type="InterPro" id="IPR052889">
    <property type="entry name" value="Celegans_Fungus-Induced_Rsp"/>
</dbReference>
<keyword evidence="3" id="KW-1185">Reference proteome</keyword>
<name>A0AAE9EFX1_CAEBR</name>
<keyword evidence="1" id="KW-1133">Transmembrane helix</keyword>
<dbReference type="AlphaFoldDB" id="A0AAE9EFX1"/>
<dbReference type="InterPro" id="IPR024415">
    <property type="entry name" value="Fungus-induced"/>
</dbReference>
<reference evidence="2 3" key="1">
    <citation type="submission" date="2022-04" db="EMBL/GenBank/DDBJ databases">
        <title>Chromosome-level reference genomes for two strains of Caenorhabditis briggsae: an improved platform for comparative genomics.</title>
        <authorList>
            <person name="Stevens L."/>
            <person name="Andersen E."/>
        </authorList>
    </citation>
    <scope>NUCLEOTIDE SEQUENCE [LARGE SCALE GENOMIC DNA]</scope>
    <source>
        <strain evidence="2">VX34</strain>
        <tissue evidence="2">Whole-organism</tissue>
    </source>
</reference>
<keyword evidence="1" id="KW-0472">Membrane</keyword>
<organism evidence="2 3">
    <name type="scientific">Caenorhabditis briggsae</name>
    <dbReference type="NCBI Taxonomy" id="6238"/>
    <lineage>
        <taxon>Eukaryota</taxon>
        <taxon>Metazoa</taxon>
        <taxon>Ecdysozoa</taxon>
        <taxon>Nematoda</taxon>
        <taxon>Chromadorea</taxon>
        <taxon>Rhabditida</taxon>
        <taxon>Rhabditina</taxon>
        <taxon>Rhabditomorpha</taxon>
        <taxon>Rhabditoidea</taxon>
        <taxon>Rhabditidae</taxon>
        <taxon>Peloderinae</taxon>
        <taxon>Caenorhabditis</taxon>
    </lineage>
</organism>
<evidence type="ECO:0000313" key="2">
    <source>
        <dbReference type="EMBL" id="UMM22849.1"/>
    </source>
</evidence>
<evidence type="ECO:0008006" key="4">
    <source>
        <dbReference type="Google" id="ProtNLM"/>
    </source>
</evidence>
<dbReference type="Proteomes" id="UP000829354">
    <property type="component" value="Chromosome III"/>
</dbReference>
<sequence>MSELTLVDFGSRTPTLRQTASRRRRPLKMLTIASISIRSYPFSSSTMNVYSVFVFAVLAISSVSGIINIGGGKKCGRGGNGYGSGIIIGAPKPGGK</sequence>